<proteinExistence type="predicted"/>
<sequence>MARTSMAALLTRLRLLVNDPAGASQTFSDDDLQRVLDGQRFDARYSPLAPIDTIAAGGAITWLSWEADRGDWEDSATFVDGSYNALTVSSSDLIRGIWTFATSQTAGVLLSGAAYNLYAAAADVLEILASRKASEFDFSADNASFKRSQAVEQLRSQAAAYRDRAGAWGKDGTAGAGAYAIEVYV</sequence>
<evidence type="ECO:0000313" key="1">
    <source>
        <dbReference type="EMBL" id="CAB4147725.1"/>
    </source>
</evidence>
<name>A0A6J5MKK3_9CAUD</name>
<organism evidence="1">
    <name type="scientific">uncultured Caudovirales phage</name>
    <dbReference type="NCBI Taxonomy" id="2100421"/>
    <lineage>
        <taxon>Viruses</taxon>
        <taxon>Duplodnaviria</taxon>
        <taxon>Heunggongvirae</taxon>
        <taxon>Uroviricota</taxon>
        <taxon>Caudoviricetes</taxon>
        <taxon>Peduoviridae</taxon>
        <taxon>Maltschvirus</taxon>
        <taxon>Maltschvirus maltsch</taxon>
    </lineage>
</organism>
<gene>
    <name evidence="1" type="ORF">UFOVP505_45</name>
</gene>
<reference evidence="1" key="1">
    <citation type="submission" date="2020-04" db="EMBL/GenBank/DDBJ databases">
        <authorList>
            <person name="Chiriac C."/>
            <person name="Salcher M."/>
            <person name="Ghai R."/>
            <person name="Kavagutti S V."/>
        </authorList>
    </citation>
    <scope>NUCLEOTIDE SEQUENCE</scope>
</reference>
<dbReference type="EMBL" id="LR796475">
    <property type="protein sequence ID" value="CAB4147725.1"/>
    <property type="molecule type" value="Genomic_DNA"/>
</dbReference>
<protein>
    <submittedName>
        <fullName evidence="1">Uncharacterized protein</fullName>
    </submittedName>
</protein>
<accession>A0A6J5MKK3</accession>